<feature type="domain" description="Gfo/Idh/MocA-like oxidoreductase N-terminal" evidence="1">
    <location>
        <begin position="5"/>
        <end position="119"/>
    </location>
</feature>
<evidence type="ECO:0000313" key="3">
    <source>
        <dbReference type="EMBL" id="QVJ03512.1"/>
    </source>
</evidence>
<feature type="domain" description="GFO/IDH/MocA-like oxidoreductase" evidence="2">
    <location>
        <begin position="127"/>
        <end position="237"/>
    </location>
</feature>
<dbReference type="PANTHER" id="PTHR43377:SF1">
    <property type="entry name" value="BILIVERDIN REDUCTASE A"/>
    <property type="match status" value="1"/>
</dbReference>
<protein>
    <submittedName>
        <fullName evidence="3">Gfo/Idh/MocA family oxidoreductase</fullName>
    </submittedName>
</protein>
<dbReference type="Gene3D" id="3.30.360.10">
    <property type="entry name" value="Dihydrodipicolinate Reductase, domain 2"/>
    <property type="match status" value="1"/>
</dbReference>
<dbReference type="PANTHER" id="PTHR43377">
    <property type="entry name" value="BILIVERDIN REDUCTASE A"/>
    <property type="match status" value="1"/>
</dbReference>
<evidence type="ECO:0000259" key="1">
    <source>
        <dbReference type="Pfam" id="PF01408"/>
    </source>
</evidence>
<dbReference type="InterPro" id="IPR036291">
    <property type="entry name" value="NAD(P)-bd_dom_sf"/>
</dbReference>
<proteinExistence type="predicted"/>
<dbReference type="SUPFAM" id="SSF55347">
    <property type="entry name" value="Glyceraldehyde-3-phosphate dehydrogenase-like, C-terminal domain"/>
    <property type="match status" value="1"/>
</dbReference>
<geneLocation type="plasmid" evidence="3 4">
    <name>unnamed2</name>
</geneLocation>
<dbReference type="SUPFAM" id="SSF51735">
    <property type="entry name" value="NAD(P)-binding Rossmann-fold domains"/>
    <property type="match status" value="1"/>
</dbReference>
<evidence type="ECO:0000313" key="4">
    <source>
        <dbReference type="Proteomes" id="UP000682416"/>
    </source>
</evidence>
<name>A0A975LE38_9ACTN</name>
<dbReference type="Proteomes" id="UP000682416">
    <property type="component" value="Plasmid unnamed2"/>
</dbReference>
<dbReference type="InterPro" id="IPR000683">
    <property type="entry name" value="Gfo/Idh/MocA-like_OxRdtase_N"/>
</dbReference>
<dbReference type="AlphaFoldDB" id="A0A975LE38"/>
<dbReference type="Pfam" id="PF01408">
    <property type="entry name" value="GFO_IDH_MocA"/>
    <property type="match status" value="1"/>
</dbReference>
<dbReference type="InterPro" id="IPR055170">
    <property type="entry name" value="GFO_IDH_MocA-like_dom"/>
</dbReference>
<evidence type="ECO:0000259" key="2">
    <source>
        <dbReference type="Pfam" id="PF22725"/>
    </source>
</evidence>
<dbReference type="EMBL" id="CP074403">
    <property type="protein sequence ID" value="QVJ03512.1"/>
    <property type="molecule type" value="Genomic_DNA"/>
</dbReference>
<sequence length="332" mass="35459">MNDSLRVGIIGLGWAGTVHARTVKEMDGLSLAGVMDPSPERRASTVGAPAVATVEELLRLGVDYCVVAAPTRHHEDIGLQLAKVRVPALIEKPLAHDLRSATRLVDAFEEADVVSAVGHTERHSPAVREMRRLLTEEDFGPIYQITTRRQGPFPARIQDVGVVRDLAIHDIDLIRWLTGDSIHQVSANVGAVSGRGTEDLATVLCRLTHGGLATLDTNWVSPRKERQVTVYTERGCLVADALAGTVTHYLNGAHAHGNRPDGSFPGSSSGLVITYPAQGELPFAAEHRAMRDTLLGQMGPLVTLREGAAAVAVTEAILASARTGTPVTIDNP</sequence>
<dbReference type="Gene3D" id="3.40.50.720">
    <property type="entry name" value="NAD(P)-binding Rossmann-like Domain"/>
    <property type="match status" value="1"/>
</dbReference>
<accession>A0A975LE38</accession>
<organism evidence="3 4">
    <name type="scientific">Nocardiopsis eucommiae</name>
    <dbReference type="NCBI Taxonomy" id="2831970"/>
    <lineage>
        <taxon>Bacteria</taxon>
        <taxon>Bacillati</taxon>
        <taxon>Actinomycetota</taxon>
        <taxon>Actinomycetes</taxon>
        <taxon>Streptosporangiales</taxon>
        <taxon>Nocardiopsidaceae</taxon>
        <taxon>Nocardiopsis</taxon>
    </lineage>
</organism>
<dbReference type="Pfam" id="PF22725">
    <property type="entry name" value="GFO_IDH_MocA_C3"/>
    <property type="match status" value="1"/>
</dbReference>
<dbReference type="InterPro" id="IPR051450">
    <property type="entry name" value="Gfo/Idh/MocA_Oxidoreductases"/>
</dbReference>
<dbReference type="KEGG" id="nec:KGD82_27955"/>
<dbReference type="GO" id="GO:0000166">
    <property type="term" value="F:nucleotide binding"/>
    <property type="evidence" value="ECO:0007669"/>
    <property type="project" value="InterPro"/>
</dbReference>
<reference evidence="3" key="1">
    <citation type="submission" date="2021-05" db="EMBL/GenBank/DDBJ databases">
        <authorList>
            <person name="Kaiqin L."/>
            <person name="Jian G."/>
        </authorList>
    </citation>
    <scope>NUCLEOTIDE SEQUENCE</scope>
    <source>
        <strain evidence="3">HDS5</strain>
        <plasmid evidence="3">unnamed2</plasmid>
    </source>
</reference>
<keyword evidence="3" id="KW-0614">Plasmid</keyword>
<gene>
    <name evidence="3" type="ORF">KGD82_27955</name>
</gene>
<keyword evidence="4" id="KW-1185">Reference proteome</keyword>